<dbReference type="SUPFAM" id="SSF50475">
    <property type="entry name" value="FMN-binding split barrel"/>
    <property type="match status" value="1"/>
</dbReference>
<dbReference type="AlphaFoldDB" id="A0AAU9F3S5"/>
<dbReference type="KEGG" id="dmp:FAK_24830"/>
<dbReference type="PANTHER" id="PTHR34071:SF2">
    <property type="entry name" value="FLAVIN-NUCLEOTIDE-BINDING PROTEIN"/>
    <property type="match status" value="1"/>
</dbReference>
<evidence type="ECO:0000313" key="1">
    <source>
        <dbReference type="EMBL" id="BEQ15417.1"/>
    </source>
</evidence>
<dbReference type="EMBL" id="AP028679">
    <property type="protein sequence ID" value="BEQ15417.1"/>
    <property type="molecule type" value="Genomic_DNA"/>
</dbReference>
<protein>
    <recommendedName>
        <fullName evidence="3">Transposase</fullName>
    </recommendedName>
</protein>
<reference evidence="2" key="1">
    <citation type="journal article" date="2023" name="Arch. Microbiol.">
        <title>Desulfoferula mesophilus gen. nov. sp. nov., a mesophilic sulfate-reducing bacterium isolated from a brackish lake sediment.</title>
        <authorList>
            <person name="Watanabe T."/>
            <person name="Yabe T."/>
            <person name="Tsuji J.M."/>
            <person name="Fukui M."/>
        </authorList>
    </citation>
    <scope>NUCLEOTIDE SEQUENCE [LARGE SCALE GENOMIC DNA]</scope>
    <source>
        <strain evidence="2">12FAK</strain>
    </source>
</reference>
<evidence type="ECO:0008006" key="3">
    <source>
        <dbReference type="Google" id="ProtNLM"/>
    </source>
</evidence>
<dbReference type="Gene3D" id="2.30.110.10">
    <property type="entry name" value="Electron Transport, Fmn-binding Protein, Chain A"/>
    <property type="match status" value="1"/>
</dbReference>
<dbReference type="Pfam" id="PF12900">
    <property type="entry name" value="Pyridox_ox_2"/>
    <property type="match status" value="1"/>
</dbReference>
<dbReference type="InterPro" id="IPR024747">
    <property type="entry name" value="Pyridox_Oxase-rel"/>
</dbReference>
<gene>
    <name evidence="1" type="ORF">FAK_24830</name>
</gene>
<sequence length="87" mass="9782">MIETQVRCNCGMKYKSVVGMGRISLLTDYDEKIEGLNCLVRHYHGQDRPRYTPAYVNATVVLRLDIEELTGKKCEGPSQPDPNLPVG</sequence>
<dbReference type="InterPro" id="IPR012349">
    <property type="entry name" value="Split_barrel_FMN-bd"/>
</dbReference>
<organism evidence="1 2">
    <name type="scientific">Desulfoferula mesophila</name>
    <dbReference type="NCBI Taxonomy" id="3058419"/>
    <lineage>
        <taxon>Bacteria</taxon>
        <taxon>Pseudomonadati</taxon>
        <taxon>Thermodesulfobacteriota</taxon>
        <taxon>Desulfarculia</taxon>
        <taxon>Desulfarculales</taxon>
        <taxon>Desulfarculaceae</taxon>
        <taxon>Desulfoferula</taxon>
    </lineage>
</organism>
<dbReference type="PANTHER" id="PTHR34071">
    <property type="entry name" value="5-NITROIMIDAZOLE ANTIBIOTICS RESISTANCE PROTEIN, NIMA-FAMILY-RELATED PROTEIN-RELATED"/>
    <property type="match status" value="1"/>
</dbReference>
<name>A0AAU9F3S5_9BACT</name>
<accession>A0AAU9F3S5</accession>
<keyword evidence="2" id="KW-1185">Reference proteome</keyword>
<evidence type="ECO:0000313" key="2">
    <source>
        <dbReference type="Proteomes" id="UP001366166"/>
    </source>
</evidence>
<dbReference type="Proteomes" id="UP001366166">
    <property type="component" value="Chromosome"/>
</dbReference>
<proteinExistence type="predicted"/>